<reference evidence="6 7" key="1">
    <citation type="journal article" date="2015" name="Genome Biol.">
        <title>Comparative genomics of Steinernema reveals deeply conserved gene regulatory networks.</title>
        <authorList>
            <person name="Dillman A.R."/>
            <person name="Macchietto M."/>
            <person name="Porter C.F."/>
            <person name="Rogers A."/>
            <person name="Williams B."/>
            <person name="Antoshechkin I."/>
            <person name="Lee M.M."/>
            <person name="Goodwin Z."/>
            <person name="Lu X."/>
            <person name="Lewis E.E."/>
            <person name="Goodrich-Blair H."/>
            <person name="Stock S.P."/>
            <person name="Adams B.J."/>
            <person name="Sternberg P.W."/>
            <person name="Mortazavi A."/>
        </authorList>
    </citation>
    <scope>NUCLEOTIDE SEQUENCE [LARGE SCALE GENOMIC DNA]</scope>
    <source>
        <strain evidence="6 7">ALL</strain>
    </source>
</reference>
<evidence type="ECO:0000256" key="5">
    <source>
        <dbReference type="SAM" id="Phobius"/>
    </source>
</evidence>
<dbReference type="PANTHER" id="PTHR47653">
    <property type="entry name" value="PROTEIN BARK BEETLE"/>
    <property type="match status" value="1"/>
</dbReference>
<dbReference type="AlphaFoldDB" id="A0A4U5LY33"/>
<feature type="compositionally biased region" description="Polar residues" evidence="4">
    <location>
        <begin position="912"/>
        <end position="933"/>
    </location>
</feature>
<dbReference type="SUPFAM" id="SSF51126">
    <property type="entry name" value="Pectin lyase-like"/>
    <property type="match status" value="1"/>
</dbReference>
<reference evidence="6 7" key="2">
    <citation type="journal article" date="2019" name="G3 (Bethesda)">
        <title>Hybrid Assembly of the Genome of the Entomopathogenic Nematode Steinernema carpocapsae Identifies the X-Chromosome.</title>
        <authorList>
            <person name="Serra L."/>
            <person name="Macchietto M."/>
            <person name="Macias-Munoz A."/>
            <person name="McGill C.J."/>
            <person name="Rodriguez I.M."/>
            <person name="Rodriguez B."/>
            <person name="Murad R."/>
            <person name="Mortazavi A."/>
        </authorList>
    </citation>
    <scope>NUCLEOTIDE SEQUENCE [LARGE SCALE GENOMIC DNA]</scope>
    <source>
        <strain evidence="6 7">ALL</strain>
    </source>
</reference>
<evidence type="ECO:0000256" key="3">
    <source>
        <dbReference type="ARBA" id="ARBA00023180"/>
    </source>
</evidence>
<feature type="region of interest" description="Disordered" evidence="4">
    <location>
        <begin position="899"/>
        <end position="1046"/>
    </location>
</feature>
<keyword evidence="1" id="KW-0732">Signal</keyword>
<proteinExistence type="predicted"/>
<evidence type="ECO:0000256" key="2">
    <source>
        <dbReference type="ARBA" id="ARBA00022737"/>
    </source>
</evidence>
<evidence type="ECO:0000313" key="7">
    <source>
        <dbReference type="Proteomes" id="UP000298663"/>
    </source>
</evidence>
<dbReference type="InterPro" id="IPR011050">
    <property type="entry name" value="Pectin_lyase_fold/virulence"/>
</dbReference>
<keyword evidence="7" id="KW-1185">Reference proteome</keyword>
<keyword evidence="5" id="KW-1133">Transmembrane helix</keyword>
<dbReference type="CDD" id="cd00037">
    <property type="entry name" value="CLECT"/>
    <property type="match status" value="1"/>
</dbReference>
<evidence type="ECO:0000256" key="4">
    <source>
        <dbReference type="SAM" id="MobiDB-lite"/>
    </source>
</evidence>
<protein>
    <recommendedName>
        <fullName evidence="8">C-type lectin domain-containing protein</fullName>
    </recommendedName>
</protein>
<comment type="caution">
    <text evidence="6">The sequence shown here is derived from an EMBL/GenBank/DDBJ whole genome shotgun (WGS) entry which is preliminary data.</text>
</comment>
<keyword evidence="5" id="KW-0812">Transmembrane</keyword>
<dbReference type="PANTHER" id="PTHR47653:SF1">
    <property type="entry name" value="DELETED IN MALIGNANT BRAIN TUMORS 1 PROTEIN"/>
    <property type="match status" value="1"/>
</dbReference>
<accession>A0A4U5LY33</accession>
<dbReference type="GO" id="GO:0016020">
    <property type="term" value="C:membrane"/>
    <property type="evidence" value="ECO:0007669"/>
    <property type="project" value="TreeGrafter"/>
</dbReference>
<dbReference type="Proteomes" id="UP000298663">
    <property type="component" value="Unassembled WGS sequence"/>
</dbReference>
<feature type="transmembrane region" description="Helical" evidence="5">
    <location>
        <begin position="730"/>
        <end position="752"/>
    </location>
</feature>
<keyword evidence="3" id="KW-0325">Glycoprotein</keyword>
<dbReference type="Gene3D" id="3.10.100.10">
    <property type="entry name" value="Mannose-Binding Protein A, subunit A"/>
    <property type="match status" value="1"/>
</dbReference>
<dbReference type="InterPro" id="IPR016186">
    <property type="entry name" value="C-type_lectin-like/link_sf"/>
</dbReference>
<evidence type="ECO:0008006" key="8">
    <source>
        <dbReference type="Google" id="ProtNLM"/>
    </source>
</evidence>
<keyword evidence="5" id="KW-0472">Membrane</keyword>
<dbReference type="InterPro" id="IPR016187">
    <property type="entry name" value="CTDL_fold"/>
</dbReference>
<dbReference type="EMBL" id="AZBU02000011">
    <property type="protein sequence ID" value="TKR61178.1"/>
    <property type="molecule type" value="Genomic_DNA"/>
</dbReference>
<dbReference type="SUPFAM" id="SSF56436">
    <property type="entry name" value="C-type lectin-like"/>
    <property type="match status" value="1"/>
</dbReference>
<evidence type="ECO:0000313" key="6">
    <source>
        <dbReference type="EMBL" id="TKR61178.1"/>
    </source>
</evidence>
<keyword evidence="2" id="KW-0677">Repeat</keyword>
<feature type="compositionally biased region" description="Polar residues" evidence="4">
    <location>
        <begin position="957"/>
        <end position="966"/>
    </location>
</feature>
<organism evidence="6 7">
    <name type="scientific">Steinernema carpocapsae</name>
    <name type="common">Entomopathogenic nematode</name>
    <dbReference type="NCBI Taxonomy" id="34508"/>
    <lineage>
        <taxon>Eukaryota</taxon>
        <taxon>Metazoa</taxon>
        <taxon>Ecdysozoa</taxon>
        <taxon>Nematoda</taxon>
        <taxon>Chromadorea</taxon>
        <taxon>Rhabditida</taxon>
        <taxon>Tylenchina</taxon>
        <taxon>Panagrolaimomorpha</taxon>
        <taxon>Strongyloidoidea</taxon>
        <taxon>Steinernematidae</taxon>
        <taxon>Steinernema</taxon>
    </lineage>
</organism>
<evidence type="ECO:0000256" key="1">
    <source>
        <dbReference type="ARBA" id="ARBA00022729"/>
    </source>
</evidence>
<name>A0A4U5LY33_STECR</name>
<dbReference type="GO" id="GO:0045217">
    <property type="term" value="P:cell-cell junction maintenance"/>
    <property type="evidence" value="ECO:0007669"/>
    <property type="project" value="TreeGrafter"/>
</dbReference>
<gene>
    <name evidence="6" type="ORF">L596_028323</name>
</gene>
<feature type="region of interest" description="Disordered" evidence="4">
    <location>
        <begin position="857"/>
        <end position="883"/>
    </location>
</feature>
<sequence length="1046" mass="116811">MWQCVDSEHYNYIYCGENKTVSSDYIGNWGGIVLGSPTLELGGRQAAEKEQSSLKQVEFFGAGQPHNESIYAAALQFVHRVPELQNVNVTNSSWDGVQIIAPRSGPVTLSKLNLTDNRGLGLNILVANLKAIASTSGVPKSPIMIPYNVHGWLDMRAANKTVEIESKIITYFKYDSSPVDVVKVFTAKGRKLSFRIIQMNLYPEWNGLGRIDQLSIYSDSTTSILHQFQASSSGNAPPIQAPTLGVHMRASAADGIYGFIAEIATLPTVPDSSDVENVKIRHSRLERNDRGAIQYRTVGEIGPKLEIDSSSIHHNCHFLYGNISTCSQAVELHLHNTRELHFLSNSLSHNRGGLLVSAQSSSVQVQLLALIKDSLFAFNDNSTTLAFLGNNYQKISVINNVIANNYALYHDITLVIDMAANFTHNIFANNTGLHTLDMHGYSKISREMQSLYSNYLENNVALGHGHQYKERYGFQPDPPLEDEFLRRSKRQVISQSGVSFDWWTHVGLETSRYRSTIIAETANQKYFHNYFNNPRNEFELSTGQQPPYGSSAIDARENYWGSPGGAAVAGGKIKDQEDFKDLIRVEYQPVLESNTSLIEGDCPAGWMQAGYEEFKSCYLYMGGAMTYRDAVTFCQEMNAFMPLFSIDDSRLSNLANRIDLDNRKYRTVSEGQERTPDIWISSIGTDADQCAFLNYRTKAVSNQNCNNLLPFICEKGTHPYQEPVLWRQNIIIAIVVFGVMILLICCLCLCWFMKSRDRKKHFDREKRIVRDSIRASKDMKIKQSWITAREDGLKISEAKATFGDSDSITRAHQNLVYGIPGGSFTHSDSGSKLSTLSNSFSTDTYDYTSSYYNRSTLPTKSMVSSRPDPYSQSSGSTFQPSRKTYSSIQGSVITESSAICSTCPSERDSTITEESSYDDTISAPSTGSASTVTDHPLLAAPRPSDYFRGSGRPILTPSRSYTSLQHQPVPVPTPKAPSLERPPPRPRVNTGHYANLPRPNHPPPPQPSRSLVDLYNPHYSAPMPSQHQHHMRRKSMDRTIPLETSM</sequence>
<dbReference type="OrthoDB" id="536948at2759"/>
<dbReference type="STRING" id="34508.A0A4U5LY33"/>
<dbReference type="InterPro" id="IPR053243">
    <property type="entry name" value="SJ_maturation_regulator"/>
</dbReference>